<reference evidence="9 10" key="1">
    <citation type="submission" date="2020-08" db="EMBL/GenBank/DDBJ databases">
        <authorList>
            <person name="Seo M.-J."/>
        </authorList>
    </citation>
    <scope>NUCLEOTIDE SEQUENCE [LARGE SCALE GENOMIC DNA]</scope>
    <source>
        <strain evidence="9 10">MBLA0160</strain>
    </source>
</reference>
<feature type="binding site" evidence="8">
    <location>
        <position position="89"/>
    </location>
    <ligand>
        <name>Mg(2+)</name>
        <dbReference type="ChEBI" id="CHEBI:18420"/>
        <label>1</label>
        <note>catalytic</note>
    </ligand>
</feature>
<dbReference type="Gene3D" id="3.30.540.10">
    <property type="entry name" value="Fructose-1,6-Bisphosphatase, subunit A, domain 1"/>
    <property type="match status" value="1"/>
</dbReference>
<gene>
    <name evidence="9" type="ORF">H5V44_02180</name>
</gene>
<dbReference type="EMBL" id="JACKXD010000001">
    <property type="protein sequence ID" value="MBB6645118.1"/>
    <property type="molecule type" value="Genomic_DNA"/>
</dbReference>
<evidence type="ECO:0000256" key="4">
    <source>
        <dbReference type="ARBA" id="ARBA00022801"/>
    </source>
</evidence>
<dbReference type="Proteomes" id="UP000546257">
    <property type="component" value="Unassembled WGS sequence"/>
</dbReference>
<feature type="binding site" evidence="8">
    <location>
        <position position="88"/>
    </location>
    <ligand>
        <name>Mg(2+)</name>
        <dbReference type="ChEBI" id="CHEBI:18420"/>
        <label>1</label>
        <note>catalytic</note>
    </ligand>
</feature>
<dbReference type="Pfam" id="PF00459">
    <property type="entry name" value="Inositol_P"/>
    <property type="match status" value="1"/>
</dbReference>
<evidence type="ECO:0000256" key="6">
    <source>
        <dbReference type="ARBA" id="ARBA00023277"/>
    </source>
</evidence>
<comment type="similarity">
    <text evidence="7">Belongs to the inositol monophosphatase superfamily. FBPase class 4 family.</text>
</comment>
<evidence type="ECO:0000256" key="8">
    <source>
        <dbReference type="PIRSR" id="PIRSR600760-2"/>
    </source>
</evidence>
<sequence>MTDDERASVARRAAEVGAEVAADRFRTENEVTRKASKTDVVTAADHDAQKAVIDVLDETYPEDAIVGEESGALKRVPDAGAAWVIDPIDGTNNYVRGARLWGTAVAAVHDGQPVAGATNLPALDDVYWTDGERTYRNGESVSVSERSDPETCAVTPTMWWDFDARDRYERACGAIVERFGDLRRIGCAQAELAGVADGSLDGVVTDVRANPWDTLAGVAMVRAAGGTVTDIEGDRWRHDSVGLVASNGRIHGSVLAAAREIRGEE</sequence>
<dbReference type="SUPFAM" id="SSF56655">
    <property type="entry name" value="Carbohydrate phosphatase"/>
    <property type="match status" value="1"/>
</dbReference>
<dbReference type="GO" id="GO:0007165">
    <property type="term" value="P:signal transduction"/>
    <property type="evidence" value="ECO:0007669"/>
    <property type="project" value="TreeGrafter"/>
</dbReference>
<protein>
    <recommendedName>
        <fullName evidence="2">fructose-bisphosphatase</fullName>
        <ecNumber evidence="2">3.1.3.11</ecNumber>
    </recommendedName>
</protein>
<dbReference type="PANTHER" id="PTHR20854">
    <property type="entry name" value="INOSITOL MONOPHOSPHATASE"/>
    <property type="match status" value="1"/>
</dbReference>
<keyword evidence="4" id="KW-0378">Hydrolase</keyword>
<dbReference type="Gene3D" id="3.40.190.80">
    <property type="match status" value="1"/>
</dbReference>
<keyword evidence="6" id="KW-0119">Carbohydrate metabolism</keyword>
<accession>A0A7J9SEH0</accession>
<dbReference type="InterPro" id="IPR000760">
    <property type="entry name" value="Inositol_monophosphatase-like"/>
</dbReference>
<feature type="binding site" evidence="8">
    <location>
        <position position="86"/>
    </location>
    <ligand>
        <name>Mg(2+)</name>
        <dbReference type="ChEBI" id="CHEBI:18420"/>
        <label>1</label>
        <note>catalytic</note>
    </ligand>
</feature>
<dbReference type="GO" id="GO:0046872">
    <property type="term" value="F:metal ion binding"/>
    <property type="evidence" value="ECO:0007669"/>
    <property type="project" value="UniProtKB-KW"/>
</dbReference>
<feature type="binding site" evidence="8">
    <location>
        <position position="68"/>
    </location>
    <ligand>
        <name>Mg(2+)</name>
        <dbReference type="ChEBI" id="CHEBI:18420"/>
        <label>1</label>
        <note>catalytic</note>
    </ligand>
</feature>
<dbReference type="EC" id="3.1.3.11" evidence="2"/>
<evidence type="ECO:0000256" key="3">
    <source>
        <dbReference type="ARBA" id="ARBA00022723"/>
    </source>
</evidence>
<comment type="caution">
    <text evidence="9">The sequence shown here is derived from an EMBL/GenBank/DDBJ whole genome shotgun (WGS) entry which is preliminary data.</text>
</comment>
<evidence type="ECO:0000256" key="1">
    <source>
        <dbReference type="ARBA" id="ARBA00001273"/>
    </source>
</evidence>
<dbReference type="InterPro" id="IPR020583">
    <property type="entry name" value="Inositol_monoP_metal-BS"/>
</dbReference>
<dbReference type="PRINTS" id="PR00377">
    <property type="entry name" value="IMPHPHTASES"/>
</dbReference>
<organism evidence="9 10">
    <name type="scientific">Halobellus ruber</name>
    <dbReference type="NCBI Taxonomy" id="2761102"/>
    <lineage>
        <taxon>Archaea</taxon>
        <taxon>Methanobacteriati</taxon>
        <taxon>Methanobacteriota</taxon>
        <taxon>Stenosarchaea group</taxon>
        <taxon>Halobacteria</taxon>
        <taxon>Halobacteriales</taxon>
        <taxon>Haloferacaceae</taxon>
        <taxon>Halobellus</taxon>
    </lineage>
</organism>
<dbReference type="AlphaFoldDB" id="A0A7J9SEH0"/>
<proteinExistence type="inferred from homology"/>
<comment type="catalytic activity">
    <reaction evidence="1">
        <text>beta-D-fructose 1,6-bisphosphate + H2O = beta-D-fructose 6-phosphate + phosphate</text>
        <dbReference type="Rhea" id="RHEA:11064"/>
        <dbReference type="ChEBI" id="CHEBI:15377"/>
        <dbReference type="ChEBI" id="CHEBI:32966"/>
        <dbReference type="ChEBI" id="CHEBI:43474"/>
        <dbReference type="ChEBI" id="CHEBI:57634"/>
        <dbReference type="EC" id="3.1.3.11"/>
    </reaction>
</comment>
<dbReference type="GO" id="GO:0008934">
    <property type="term" value="F:inositol monophosphate 1-phosphatase activity"/>
    <property type="evidence" value="ECO:0007669"/>
    <property type="project" value="TreeGrafter"/>
</dbReference>
<dbReference type="RefSeq" id="WP_185191495.1">
    <property type="nucleotide sequence ID" value="NZ_JACKXD010000001.1"/>
</dbReference>
<evidence type="ECO:0000256" key="7">
    <source>
        <dbReference type="ARBA" id="ARBA00038103"/>
    </source>
</evidence>
<dbReference type="PROSITE" id="PS00629">
    <property type="entry name" value="IMP_1"/>
    <property type="match status" value="1"/>
</dbReference>
<evidence type="ECO:0000313" key="10">
    <source>
        <dbReference type="Proteomes" id="UP000546257"/>
    </source>
</evidence>
<dbReference type="GO" id="GO:0042132">
    <property type="term" value="F:fructose 1,6-bisphosphate 1-phosphatase activity"/>
    <property type="evidence" value="ECO:0007669"/>
    <property type="project" value="UniProtKB-EC"/>
</dbReference>
<dbReference type="CDD" id="cd01637">
    <property type="entry name" value="IMPase_like"/>
    <property type="match status" value="1"/>
</dbReference>
<dbReference type="GO" id="GO:0006020">
    <property type="term" value="P:inositol metabolic process"/>
    <property type="evidence" value="ECO:0007669"/>
    <property type="project" value="TreeGrafter"/>
</dbReference>
<evidence type="ECO:0000256" key="5">
    <source>
        <dbReference type="ARBA" id="ARBA00022842"/>
    </source>
</evidence>
<dbReference type="PANTHER" id="PTHR20854:SF4">
    <property type="entry name" value="INOSITOL-1-MONOPHOSPHATASE-RELATED"/>
    <property type="match status" value="1"/>
</dbReference>
<name>A0A7J9SEH0_9EURY</name>
<evidence type="ECO:0000313" key="9">
    <source>
        <dbReference type="EMBL" id="MBB6645118.1"/>
    </source>
</evidence>
<evidence type="ECO:0000256" key="2">
    <source>
        <dbReference type="ARBA" id="ARBA00013093"/>
    </source>
</evidence>
<keyword evidence="3 8" id="KW-0479">Metal-binding</keyword>
<feature type="binding site" evidence="8">
    <location>
        <position position="213"/>
    </location>
    <ligand>
        <name>Mg(2+)</name>
        <dbReference type="ChEBI" id="CHEBI:18420"/>
        <label>1</label>
        <note>catalytic</note>
    </ligand>
</feature>
<keyword evidence="5 8" id="KW-0460">Magnesium</keyword>
<keyword evidence="10" id="KW-1185">Reference proteome</keyword>
<comment type="cofactor">
    <cofactor evidence="8">
        <name>Mg(2+)</name>
        <dbReference type="ChEBI" id="CHEBI:18420"/>
    </cofactor>
</comment>